<comment type="catalytic activity">
    <reaction evidence="1">
        <text>uridine(34) in tRNA + AH2 + O2 = 5-hydroxyuridine(34) in tRNA + A + H2O</text>
        <dbReference type="Rhea" id="RHEA:64224"/>
        <dbReference type="Rhea" id="RHEA-COMP:11727"/>
        <dbReference type="Rhea" id="RHEA-COMP:13381"/>
        <dbReference type="ChEBI" id="CHEBI:13193"/>
        <dbReference type="ChEBI" id="CHEBI:15377"/>
        <dbReference type="ChEBI" id="CHEBI:15379"/>
        <dbReference type="ChEBI" id="CHEBI:17499"/>
        <dbReference type="ChEBI" id="CHEBI:65315"/>
        <dbReference type="ChEBI" id="CHEBI:136877"/>
    </reaction>
</comment>
<dbReference type="Pfam" id="PF17773">
    <property type="entry name" value="UPF0176_N"/>
    <property type="match status" value="1"/>
</dbReference>
<dbReference type="PANTHER" id="PTHR43268:SF3">
    <property type="entry name" value="RHODANESE-LIKE DOMAIN-CONTAINING PROTEIN 7-RELATED"/>
    <property type="match status" value="1"/>
</dbReference>
<dbReference type="PROSITE" id="PS50206">
    <property type="entry name" value="RHODANESE_3"/>
    <property type="match status" value="1"/>
</dbReference>
<evidence type="ECO:0000256" key="1">
    <source>
        <dbReference type="HAMAP-Rule" id="MF_00469"/>
    </source>
</evidence>
<evidence type="ECO:0000313" key="4">
    <source>
        <dbReference type="Proteomes" id="UP000244248"/>
    </source>
</evidence>
<dbReference type="AlphaFoldDB" id="A0A2T5MKU5"/>
<evidence type="ECO:0000259" key="2">
    <source>
        <dbReference type="PROSITE" id="PS50206"/>
    </source>
</evidence>
<dbReference type="RefSeq" id="WP_107938893.1">
    <property type="nucleotide sequence ID" value="NZ_QANS01000001.1"/>
</dbReference>
<dbReference type="EMBL" id="QANS01000001">
    <property type="protein sequence ID" value="PTU33184.1"/>
    <property type="molecule type" value="Genomic_DNA"/>
</dbReference>
<proteinExistence type="inferred from homology"/>
<keyword evidence="4" id="KW-1185">Reference proteome</keyword>
<dbReference type="InterPro" id="IPR001763">
    <property type="entry name" value="Rhodanese-like_dom"/>
</dbReference>
<gene>
    <name evidence="1" type="primary">trhO</name>
    <name evidence="3" type="ORF">CJD38_03530</name>
</gene>
<organism evidence="3 4">
    <name type="scientific">Stenotrophobium rhamnosiphilum</name>
    <dbReference type="NCBI Taxonomy" id="2029166"/>
    <lineage>
        <taxon>Bacteria</taxon>
        <taxon>Pseudomonadati</taxon>
        <taxon>Pseudomonadota</taxon>
        <taxon>Gammaproteobacteria</taxon>
        <taxon>Nevskiales</taxon>
        <taxon>Nevskiaceae</taxon>
        <taxon>Stenotrophobium</taxon>
    </lineage>
</organism>
<comment type="function">
    <text evidence="1">Catalyzes oxygen-dependent 5-hydroxyuridine (ho5U) modification at position 34 in tRNAs.</text>
</comment>
<dbReference type="InterPro" id="IPR020936">
    <property type="entry name" value="TrhO"/>
</dbReference>
<dbReference type="Gene3D" id="3.30.70.100">
    <property type="match status" value="1"/>
</dbReference>
<dbReference type="GO" id="GO:0006400">
    <property type="term" value="P:tRNA modification"/>
    <property type="evidence" value="ECO:0007669"/>
    <property type="project" value="UniProtKB-UniRule"/>
</dbReference>
<comment type="caution">
    <text evidence="3">The sequence shown here is derived from an EMBL/GenBank/DDBJ whole genome shotgun (WGS) entry which is preliminary data.</text>
</comment>
<dbReference type="Gene3D" id="3.40.250.10">
    <property type="entry name" value="Rhodanese-like domain"/>
    <property type="match status" value="1"/>
</dbReference>
<dbReference type="InterPro" id="IPR040503">
    <property type="entry name" value="TRHO_N"/>
</dbReference>
<dbReference type="CDD" id="cd01518">
    <property type="entry name" value="RHOD_YceA"/>
    <property type="match status" value="1"/>
</dbReference>
<dbReference type="Proteomes" id="UP000244248">
    <property type="component" value="Unassembled WGS sequence"/>
</dbReference>
<evidence type="ECO:0000313" key="3">
    <source>
        <dbReference type="EMBL" id="PTU33184.1"/>
    </source>
</evidence>
<dbReference type="PANTHER" id="PTHR43268">
    <property type="entry name" value="THIOSULFATE SULFURTRANSFERASE/RHODANESE-LIKE DOMAIN-CONTAINING PROTEIN 2"/>
    <property type="match status" value="1"/>
</dbReference>
<sequence>MSQIVVAALYHFVRLSDFRELQAPLLARCEQYGIRGTILLAEEGINGTISGTRTGIDAVLAYLRSDARFANLEHKESFTEDKPFHRMKVKLKKEIVTMGVPSADPANIVGTYLDAKEWNELISDPDVLVIDTRNQYEVDIGTFKNAISPHTNTFGEFPKYVETELADKKHKKIAMFCTGGIRCEKSTSFLKSQNFEQVYHLKGGILRYLETVPQSENLWEGECFVFDQRVTVDKNLQPGSYVECFACRHIVSAEEQTQPSYKKGVSCPHCINESSPEQRARFAERAKQFELAAKRGKRHIGVPFKKSAAKKKNHE</sequence>
<dbReference type="InterPro" id="IPR036873">
    <property type="entry name" value="Rhodanese-like_dom_sf"/>
</dbReference>
<dbReference type="NCBIfam" id="NF001136">
    <property type="entry name" value="PRK00142.1-4"/>
    <property type="match status" value="1"/>
</dbReference>
<comment type="similarity">
    <text evidence="1">Belongs to the TrhO family.</text>
</comment>
<accession>A0A2T5MKU5</accession>
<dbReference type="EC" id="1.14.-.-" evidence="1"/>
<name>A0A2T5MKU5_9GAMM</name>
<dbReference type="GO" id="GO:0016705">
    <property type="term" value="F:oxidoreductase activity, acting on paired donors, with incorporation or reduction of molecular oxygen"/>
    <property type="evidence" value="ECO:0007669"/>
    <property type="project" value="UniProtKB-UniRule"/>
</dbReference>
<reference evidence="3 4" key="1">
    <citation type="submission" date="2018-04" db="EMBL/GenBank/DDBJ databases">
        <title>Novel species isolated from glacier.</title>
        <authorList>
            <person name="Liu Q."/>
            <person name="Xin Y.-H."/>
        </authorList>
    </citation>
    <scope>NUCLEOTIDE SEQUENCE [LARGE SCALE GENOMIC DNA]</scope>
    <source>
        <strain evidence="3 4">GT1R17</strain>
    </source>
</reference>
<keyword evidence="1" id="KW-0819">tRNA processing</keyword>
<keyword evidence="1" id="KW-0560">Oxidoreductase</keyword>
<dbReference type="SMART" id="SM00450">
    <property type="entry name" value="RHOD"/>
    <property type="match status" value="1"/>
</dbReference>
<dbReference type="SUPFAM" id="SSF52821">
    <property type="entry name" value="Rhodanese/Cell cycle control phosphatase"/>
    <property type="match status" value="1"/>
</dbReference>
<dbReference type="Pfam" id="PF00581">
    <property type="entry name" value="Rhodanese"/>
    <property type="match status" value="1"/>
</dbReference>
<dbReference type="HAMAP" id="MF_00469">
    <property type="entry name" value="TrhO"/>
    <property type="match status" value="1"/>
</dbReference>
<dbReference type="OrthoDB" id="9778326at2"/>
<protein>
    <recommendedName>
        <fullName evidence="1">tRNA uridine(34) hydroxylase</fullName>
        <ecNumber evidence="1">1.14.-.-</ecNumber>
    </recommendedName>
    <alternativeName>
        <fullName evidence="1">tRNA hydroxylation protein O</fullName>
    </alternativeName>
</protein>
<feature type="domain" description="Rhodanese" evidence="2">
    <location>
        <begin position="123"/>
        <end position="217"/>
    </location>
</feature>